<protein>
    <recommendedName>
        <fullName evidence="2">Heme chaperone HemW</fullName>
    </recommendedName>
</protein>
<keyword evidence="2" id="KW-0143">Chaperone</keyword>
<organism evidence="4 5">
    <name type="scientific">Roseimicrobium gellanilyticum</name>
    <dbReference type="NCBI Taxonomy" id="748857"/>
    <lineage>
        <taxon>Bacteria</taxon>
        <taxon>Pseudomonadati</taxon>
        <taxon>Verrucomicrobiota</taxon>
        <taxon>Verrucomicrobiia</taxon>
        <taxon>Verrucomicrobiales</taxon>
        <taxon>Verrucomicrobiaceae</taxon>
        <taxon>Roseimicrobium</taxon>
    </lineage>
</organism>
<dbReference type="EMBL" id="QNRR01000002">
    <property type="protein sequence ID" value="RBP45724.1"/>
    <property type="molecule type" value="Genomic_DNA"/>
</dbReference>
<keyword evidence="2" id="KW-0949">S-adenosyl-L-methionine</keyword>
<dbReference type="Pfam" id="PF04055">
    <property type="entry name" value="Radical_SAM"/>
    <property type="match status" value="1"/>
</dbReference>
<dbReference type="SMART" id="SM00729">
    <property type="entry name" value="Elp3"/>
    <property type="match status" value="1"/>
</dbReference>
<evidence type="ECO:0000313" key="5">
    <source>
        <dbReference type="Proteomes" id="UP000253426"/>
    </source>
</evidence>
<dbReference type="InterPro" id="IPR007197">
    <property type="entry name" value="rSAM"/>
</dbReference>
<dbReference type="Proteomes" id="UP000253426">
    <property type="component" value="Unassembled WGS sequence"/>
</dbReference>
<dbReference type="GO" id="GO:0006779">
    <property type="term" value="P:porphyrin-containing compound biosynthetic process"/>
    <property type="evidence" value="ECO:0007669"/>
    <property type="project" value="InterPro"/>
</dbReference>
<comment type="subcellular location">
    <subcellularLocation>
        <location evidence="2">Cytoplasm</location>
    </subcellularLocation>
</comment>
<comment type="function">
    <text evidence="2">Probably acts as a heme chaperone, transferring heme to an unknown acceptor. Binds one molecule of heme per monomer, possibly covalently. Binds 1 [4Fe-4S] cluster. The cluster is coordinated with 3 cysteines and an exchangeable S-adenosyl-L-methionine.</text>
</comment>
<dbReference type="InterPro" id="IPR034505">
    <property type="entry name" value="Coproporphyrinogen-III_oxidase"/>
</dbReference>
<keyword evidence="5" id="KW-1185">Reference proteome</keyword>
<dbReference type="PROSITE" id="PS51918">
    <property type="entry name" value="RADICAL_SAM"/>
    <property type="match status" value="1"/>
</dbReference>
<dbReference type="PANTHER" id="PTHR13932:SF5">
    <property type="entry name" value="RADICAL S-ADENOSYL METHIONINE DOMAIN-CONTAINING PROTEIN 1, MITOCHONDRIAL"/>
    <property type="match status" value="1"/>
</dbReference>
<dbReference type="GO" id="GO:0005737">
    <property type="term" value="C:cytoplasm"/>
    <property type="evidence" value="ECO:0007669"/>
    <property type="project" value="UniProtKB-SubCell"/>
</dbReference>
<evidence type="ECO:0000313" key="4">
    <source>
        <dbReference type="EMBL" id="RBP45724.1"/>
    </source>
</evidence>
<dbReference type="Gene3D" id="3.30.750.200">
    <property type="match status" value="1"/>
</dbReference>
<comment type="similarity">
    <text evidence="1">Belongs to the anaerobic coproporphyrinogen-III oxidase family. HemW subfamily.</text>
</comment>
<proteinExistence type="inferred from homology"/>
<dbReference type="InterPro" id="IPR004559">
    <property type="entry name" value="HemW-like"/>
</dbReference>
<dbReference type="InterPro" id="IPR006638">
    <property type="entry name" value="Elp3/MiaA/NifB-like_rSAM"/>
</dbReference>
<accession>A0A366HS23</accession>
<keyword evidence="2" id="KW-0004">4Fe-4S</keyword>
<gene>
    <name evidence="4" type="ORF">DES53_102106</name>
</gene>
<keyword evidence="2" id="KW-0411">Iron-sulfur</keyword>
<evidence type="ECO:0000256" key="2">
    <source>
        <dbReference type="RuleBase" id="RU364116"/>
    </source>
</evidence>
<dbReference type="GO" id="GO:0046872">
    <property type="term" value="F:metal ion binding"/>
    <property type="evidence" value="ECO:0007669"/>
    <property type="project" value="UniProtKB-UniRule"/>
</dbReference>
<sequence>MGAFVQAVLRELEMHQQRLEIRPKTIYFGGGTPTALSETHLATLLTGLRERLDCSGLEEFGMEANPKTVGASKARLLRDLGVTRISLGVQAWDEPTLKLLGRDHAPDEAQETYAILRHAEIPAVNVDLMFSIPGQSLAVWEEGLRQTIALQSDHVSCYNLTYEEDTEFLNKLKSGMLDTDVDRDADHFHSTMDLLGAAGFEHYEISNYAKPGKRSIHNQAYWRGADYLGLGPSAASTHQRVRWTNVADTTRYISLVKEGRLPAVESEELDERAWLIERIALELRLVEGMAEERVVSSQKGELEVLRNEGLLVVENGKVRLTREGKAVSDRIAEMLIPDA</sequence>
<evidence type="ECO:0000256" key="1">
    <source>
        <dbReference type="ARBA" id="ARBA00006100"/>
    </source>
</evidence>
<feature type="domain" description="Radical SAM core" evidence="3">
    <location>
        <begin position="1"/>
        <end position="198"/>
    </location>
</feature>
<dbReference type="PANTHER" id="PTHR13932">
    <property type="entry name" value="COPROPORPHYRINIGEN III OXIDASE"/>
    <property type="match status" value="1"/>
</dbReference>
<dbReference type="NCBIfam" id="TIGR00539">
    <property type="entry name" value="hemN_rel"/>
    <property type="match status" value="1"/>
</dbReference>
<dbReference type="SUPFAM" id="SSF102114">
    <property type="entry name" value="Radical SAM enzymes"/>
    <property type="match status" value="1"/>
</dbReference>
<keyword evidence="2" id="KW-0349">Heme</keyword>
<keyword evidence="2" id="KW-0479">Metal-binding</keyword>
<dbReference type="AlphaFoldDB" id="A0A366HS23"/>
<keyword evidence="2" id="KW-0408">Iron</keyword>
<comment type="caution">
    <text evidence="4">The sequence shown here is derived from an EMBL/GenBank/DDBJ whole genome shotgun (WGS) entry which is preliminary data.</text>
</comment>
<keyword evidence="2" id="KW-0963">Cytoplasm</keyword>
<reference evidence="4 5" key="1">
    <citation type="submission" date="2018-06" db="EMBL/GenBank/DDBJ databases">
        <title>Genomic Encyclopedia of Type Strains, Phase IV (KMG-IV): sequencing the most valuable type-strain genomes for metagenomic binning, comparative biology and taxonomic classification.</title>
        <authorList>
            <person name="Goeker M."/>
        </authorList>
    </citation>
    <scope>NUCLEOTIDE SEQUENCE [LARGE SCALE GENOMIC DNA]</scope>
    <source>
        <strain evidence="4 5">DSM 25532</strain>
    </source>
</reference>
<dbReference type="InterPro" id="IPR058240">
    <property type="entry name" value="rSAM_sf"/>
</dbReference>
<evidence type="ECO:0000259" key="3">
    <source>
        <dbReference type="PROSITE" id="PS51918"/>
    </source>
</evidence>
<dbReference type="GO" id="GO:0004109">
    <property type="term" value="F:coproporphyrinogen oxidase activity"/>
    <property type="evidence" value="ECO:0007669"/>
    <property type="project" value="InterPro"/>
</dbReference>
<dbReference type="GO" id="GO:0051539">
    <property type="term" value="F:4 iron, 4 sulfur cluster binding"/>
    <property type="evidence" value="ECO:0007669"/>
    <property type="project" value="UniProtKB-UniRule"/>
</dbReference>
<name>A0A366HS23_9BACT</name>